<dbReference type="RefSeq" id="WP_108730390.1">
    <property type="nucleotide sequence ID" value="NZ_CP020928.1"/>
</dbReference>
<feature type="transmembrane region" description="Helical" evidence="6">
    <location>
        <begin position="265"/>
        <end position="283"/>
    </location>
</feature>
<comment type="subcellular location">
    <subcellularLocation>
        <location evidence="1">Membrane</location>
        <topology evidence="1">Multi-pass membrane protein</topology>
    </subcellularLocation>
</comment>
<keyword evidence="2" id="KW-0813">Transport</keyword>
<dbReference type="Proteomes" id="UP000244870">
    <property type="component" value="Chromosome"/>
</dbReference>
<dbReference type="Pfam" id="PF01384">
    <property type="entry name" value="PHO4"/>
    <property type="match status" value="1"/>
</dbReference>
<evidence type="ECO:0000313" key="8">
    <source>
        <dbReference type="Proteomes" id="UP000244870"/>
    </source>
</evidence>
<name>A0A2S1KR96_9LACO</name>
<evidence type="ECO:0000256" key="3">
    <source>
        <dbReference type="ARBA" id="ARBA00022692"/>
    </source>
</evidence>
<sequence length="343" mass="35993">MEVYVLAVVVIIVALIFDGVNGFHDAANAIATAITTGALKARTAIIMAAGMNLIGALMGTAVAAVIARDIVDMTQVSAEQQLFLVIAALLGAIGWNLITWWFGLPSSSTHAIIGGLMGAGLAEQIAGNDVHIKLAKVVEKVIDPMVLSPVVGFGLALIIMVILNKIIKKANLKETDKFFRSAQIFTSASLALGHGLQDAQKSMGLMFMAAAPVGFFGIQPGQTEIPLQIILMASLAISAGTMAGGQRIIHTLGSKITVLSPQKGFVAEAVSSAVLFISAYFVHAPISTTHTVTSAIAGTGASDDIRAVKWSTLKNIVMAWIITVPSAGLIGFMFEEIFRMLFM</sequence>
<dbReference type="PANTHER" id="PTHR11101:SF80">
    <property type="entry name" value="PHOSPHATE TRANSPORTER"/>
    <property type="match status" value="1"/>
</dbReference>
<evidence type="ECO:0000313" key="7">
    <source>
        <dbReference type="EMBL" id="AWF95537.1"/>
    </source>
</evidence>
<dbReference type="PANTHER" id="PTHR11101">
    <property type="entry name" value="PHOSPHATE TRANSPORTER"/>
    <property type="match status" value="1"/>
</dbReference>
<gene>
    <name evidence="7" type="ORF">B6254_1131</name>
</gene>
<evidence type="ECO:0000256" key="2">
    <source>
        <dbReference type="ARBA" id="ARBA00022448"/>
    </source>
</evidence>
<feature type="transmembrane region" description="Helical" evidence="6">
    <location>
        <begin position="316"/>
        <end position="334"/>
    </location>
</feature>
<organism evidence="7 8">
    <name type="scientific">Weissella cibaria</name>
    <dbReference type="NCBI Taxonomy" id="137591"/>
    <lineage>
        <taxon>Bacteria</taxon>
        <taxon>Bacillati</taxon>
        <taxon>Bacillota</taxon>
        <taxon>Bacilli</taxon>
        <taxon>Lactobacillales</taxon>
        <taxon>Lactobacillaceae</taxon>
        <taxon>Weissella</taxon>
    </lineage>
</organism>
<proteinExistence type="predicted"/>
<reference evidence="7 8" key="1">
    <citation type="submission" date="2017-04" db="EMBL/GenBank/DDBJ databases">
        <title>Weissella cibaria strain m2 complete genome.</title>
        <authorList>
            <person name="Pan Q."/>
            <person name="Tan M."/>
            <person name="Yao F."/>
            <person name="Su S."/>
        </authorList>
    </citation>
    <scope>NUCLEOTIDE SEQUENCE [LARGE SCALE GENOMIC DNA]</scope>
    <source>
        <strain evidence="7 8">M2</strain>
    </source>
</reference>
<feature type="transmembrane region" description="Helical" evidence="6">
    <location>
        <begin position="45"/>
        <end position="70"/>
    </location>
</feature>
<accession>A0A2S1KR96</accession>
<evidence type="ECO:0000256" key="5">
    <source>
        <dbReference type="ARBA" id="ARBA00023136"/>
    </source>
</evidence>
<dbReference type="GO" id="GO:0016020">
    <property type="term" value="C:membrane"/>
    <property type="evidence" value="ECO:0007669"/>
    <property type="project" value="UniProtKB-SubCell"/>
</dbReference>
<feature type="transmembrane region" description="Helical" evidence="6">
    <location>
        <begin position="146"/>
        <end position="167"/>
    </location>
</feature>
<dbReference type="InterPro" id="IPR001204">
    <property type="entry name" value="Phos_transporter"/>
</dbReference>
<keyword evidence="3 6" id="KW-0812">Transmembrane</keyword>
<dbReference type="GO" id="GO:0035435">
    <property type="term" value="P:phosphate ion transmembrane transport"/>
    <property type="evidence" value="ECO:0007669"/>
    <property type="project" value="TreeGrafter"/>
</dbReference>
<feature type="transmembrane region" description="Helical" evidence="6">
    <location>
        <begin position="82"/>
        <end position="102"/>
    </location>
</feature>
<dbReference type="GO" id="GO:0005315">
    <property type="term" value="F:phosphate transmembrane transporter activity"/>
    <property type="evidence" value="ECO:0007669"/>
    <property type="project" value="InterPro"/>
</dbReference>
<evidence type="ECO:0000256" key="4">
    <source>
        <dbReference type="ARBA" id="ARBA00022989"/>
    </source>
</evidence>
<protein>
    <submittedName>
        <fullName evidence="7">Putative low-affinity inorganic phosphate transporter</fullName>
    </submittedName>
</protein>
<keyword evidence="4 6" id="KW-1133">Transmembrane helix</keyword>
<dbReference type="AlphaFoldDB" id="A0A2S1KR96"/>
<keyword evidence="5 6" id="KW-0472">Membrane</keyword>
<dbReference type="EMBL" id="CP020928">
    <property type="protein sequence ID" value="AWF95537.1"/>
    <property type="molecule type" value="Genomic_DNA"/>
</dbReference>
<evidence type="ECO:0000256" key="6">
    <source>
        <dbReference type="SAM" id="Phobius"/>
    </source>
</evidence>
<evidence type="ECO:0000256" key="1">
    <source>
        <dbReference type="ARBA" id="ARBA00004141"/>
    </source>
</evidence>